<dbReference type="InterPro" id="IPR010512">
    <property type="entry name" value="DUF1091"/>
</dbReference>
<keyword evidence="1" id="KW-1133">Transmembrane helix</keyword>
<dbReference type="PANTHER" id="PTHR20898">
    <property type="entry name" value="DAEDALUS ON 3-RELATED-RELATED"/>
    <property type="match status" value="1"/>
</dbReference>
<feature type="transmembrane region" description="Helical" evidence="1">
    <location>
        <begin position="32"/>
        <end position="49"/>
    </location>
</feature>
<evidence type="ECO:0000313" key="2">
    <source>
        <dbReference type="EMBL" id="KAK5648297.1"/>
    </source>
</evidence>
<proteinExistence type="predicted"/>
<organism evidence="2 3">
    <name type="scientific">Pyrocoelia pectoralis</name>
    <dbReference type="NCBI Taxonomy" id="417401"/>
    <lineage>
        <taxon>Eukaryota</taxon>
        <taxon>Metazoa</taxon>
        <taxon>Ecdysozoa</taxon>
        <taxon>Arthropoda</taxon>
        <taxon>Hexapoda</taxon>
        <taxon>Insecta</taxon>
        <taxon>Pterygota</taxon>
        <taxon>Neoptera</taxon>
        <taxon>Endopterygota</taxon>
        <taxon>Coleoptera</taxon>
        <taxon>Polyphaga</taxon>
        <taxon>Elateriformia</taxon>
        <taxon>Elateroidea</taxon>
        <taxon>Lampyridae</taxon>
        <taxon>Lampyrinae</taxon>
        <taxon>Pyrocoelia</taxon>
    </lineage>
</organism>
<comment type="caution">
    <text evidence="2">The sequence shown here is derived from an EMBL/GenBank/DDBJ whole genome shotgun (WGS) entry which is preliminary data.</text>
</comment>
<keyword evidence="1" id="KW-0812">Transmembrane</keyword>
<evidence type="ECO:0000256" key="1">
    <source>
        <dbReference type="SAM" id="Phobius"/>
    </source>
</evidence>
<protein>
    <submittedName>
        <fullName evidence="2">Uncharacterized protein</fullName>
    </submittedName>
</protein>
<keyword evidence="3" id="KW-1185">Reference proteome</keyword>
<keyword evidence="1" id="KW-0472">Membrane</keyword>
<sequence>MELQRTVKMHTGKDNLIRVADVKVPNGMMVKLSCYLYALFGVAFLWGLAAQDDPGVKLTLQKIEILNVNKEYIKDPQVALFQFNSTHQAINASGTLLKDLGMDLKDNADIYTIESAGPHLLTTAKDIRICDILSGDFPELEELFKFGNFTKCPIKAGFYIGSNAIIDTRSVPSSVPKGEFIIDIKTNDGETEIMHSKTYLKMEEVPAKKSK</sequence>
<dbReference type="EMBL" id="JAVRBK010000002">
    <property type="protein sequence ID" value="KAK5648297.1"/>
    <property type="molecule type" value="Genomic_DNA"/>
</dbReference>
<gene>
    <name evidence="2" type="ORF">RI129_003189</name>
</gene>
<dbReference type="AlphaFoldDB" id="A0AAN7VHP0"/>
<name>A0AAN7VHP0_9COLE</name>
<reference evidence="2 3" key="1">
    <citation type="journal article" date="2024" name="Insects">
        <title>An Improved Chromosome-Level Genome Assembly of the Firefly Pyrocoelia pectoralis.</title>
        <authorList>
            <person name="Fu X."/>
            <person name="Meyer-Rochow V.B."/>
            <person name="Ballantyne L."/>
            <person name="Zhu X."/>
        </authorList>
    </citation>
    <scope>NUCLEOTIDE SEQUENCE [LARGE SCALE GENOMIC DNA]</scope>
    <source>
        <strain evidence="2">XCY_ONT2</strain>
    </source>
</reference>
<dbReference type="Proteomes" id="UP001329430">
    <property type="component" value="Chromosome 2"/>
</dbReference>
<evidence type="ECO:0000313" key="3">
    <source>
        <dbReference type="Proteomes" id="UP001329430"/>
    </source>
</evidence>
<dbReference type="Pfam" id="PF06477">
    <property type="entry name" value="DUF1091"/>
    <property type="match status" value="1"/>
</dbReference>
<accession>A0AAN7VHP0</accession>